<dbReference type="CDD" id="cd10017">
    <property type="entry name" value="B3_DNA"/>
    <property type="match status" value="2"/>
</dbReference>
<keyword evidence="5" id="KW-0539">Nucleus</keyword>
<organism evidence="7 8">
    <name type="scientific">Theobroma cacao</name>
    <name type="common">Cacao</name>
    <name type="synonym">Cocoa</name>
    <dbReference type="NCBI Taxonomy" id="3641"/>
    <lineage>
        <taxon>Eukaryota</taxon>
        <taxon>Viridiplantae</taxon>
        <taxon>Streptophyta</taxon>
        <taxon>Embryophyta</taxon>
        <taxon>Tracheophyta</taxon>
        <taxon>Spermatophyta</taxon>
        <taxon>Magnoliopsida</taxon>
        <taxon>eudicotyledons</taxon>
        <taxon>Gunneridae</taxon>
        <taxon>Pentapetalae</taxon>
        <taxon>rosids</taxon>
        <taxon>malvids</taxon>
        <taxon>Malvales</taxon>
        <taxon>Malvaceae</taxon>
        <taxon>Byttnerioideae</taxon>
        <taxon>Theobroma</taxon>
    </lineage>
</organism>
<dbReference type="Gene3D" id="2.40.330.10">
    <property type="entry name" value="DNA-binding pseudobarrel domain"/>
    <property type="match status" value="2"/>
</dbReference>
<dbReference type="Proteomes" id="UP000026915">
    <property type="component" value="Chromosome 1"/>
</dbReference>
<dbReference type="InterPro" id="IPR050655">
    <property type="entry name" value="Plant_B3_domain"/>
</dbReference>
<dbReference type="GO" id="GO:0003677">
    <property type="term" value="F:DNA binding"/>
    <property type="evidence" value="ECO:0007669"/>
    <property type="project" value="UniProtKB-KW"/>
</dbReference>
<dbReference type="AlphaFoldDB" id="A0A061DHL1"/>
<comment type="subcellular location">
    <subcellularLocation>
        <location evidence="1">Nucleus</location>
    </subcellularLocation>
</comment>
<dbReference type="InParanoid" id="A0A061DHL1"/>
<keyword evidence="8" id="KW-1185">Reference proteome</keyword>
<evidence type="ECO:0000256" key="4">
    <source>
        <dbReference type="ARBA" id="ARBA00023163"/>
    </source>
</evidence>
<keyword evidence="2" id="KW-0805">Transcription regulation</keyword>
<dbReference type="Gramene" id="EOX91266">
    <property type="protein sequence ID" value="EOX91266"/>
    <property type="gene ID" value="TCM_000513"/>
</dbReference>
<feature type="domain" description="TF-B3" evidence="6">
    <location>
        <begin position="301"/>
        <end position="402"/>
    </location>
</feature>
<sequence length="420" mass="48415">MQSQGMAPKSQNCRMMEKHKYWKEFQSNRHQFFKIMIGDFRNQLRIPRKFMSNFRENLSGTVYLRGPSGFMWAVEVERMFDEVVFGNGWQNFVKDHSLADADFVVFRYDGNSTFNVVIFDLSGCEREGSYFVKKHTSACSNGRCGFRREDGEGSEEVIDLDKVHENHMQKEKLTKGKGNTISKAVDTISQLKATQEKHLRVGKSAIASGVIEILMDESEESSGSATEASEDWSNNSVSLKCKSKKKEVGCLTNDSGKMKRPLDLPGSYNLYFISNRRKITEEEKQRPRRLAKQYSSTRPSFSIVMKPTHVCKAFTVNIREKWLDMHVPDKVRIALLRVAPDEKRWPVRIMRTKWRRGFARGWGKFVLDNNLEEHDVCVFELNEEGQANKKSIGFNVVIFRVLDEIVPLTRFSNTQPNASD</sequence>
<dbReference type="OMA" id="ASIRCRM"/>
<dbReference type="InterPro" id="IPR015300">
    <property type="entry name" value="DNA-bd_pseudobarrel_sf"/>
</dbReference>
<dbReference type="SMART" id="SM01019">
    <property type="entry name" value="B3"/>
    <property type="match status" value="2"/>
</dbReference>
<proteinExistence type="predicted"/>
<dbReference type="EMBL" id="CM001879">
    <property type="protein sequence ID" value="EOX91266.1"/>
    <property type="molecule type" value="Genomic_DNA"/>
</dbReference>
<keyword evidence="4" id="KW-0804">Transcription</keyword>
<gene>
    <name evidence="7" type="ORF">TCM_000513</name>
</gene>
<keyword evidence="3" id="KW-0238">DNA-binding</keyword>
<dbReference type="PANTHER" id="PTHR31920:SF145">
    <property type="entry name" value="B3 DOMAIN-CONTAINING PROTEIN REM20-LIKE ISOFORM X1"/>
    <property type="match status" value="1"/>
</dbReference>
<evidence type="ECO:0000313" key="8">
    <source>
        <dbReference type="Proteomes" id="UP000026915"/>
    </source>
</evidence>
<evidence type="ECO:0000256" key="2">
    <source>
        <dbReference type="ARBA" id="ARBA00023015"/>
    </source>
</evidence>
<dbReference type="PANTHER" id="PTHR31920">
    <property type="entry name" value="B3 DOMAIN-CONTAINING"/>
    <property type="match status" value="1"/>
</dbReference>
<feature type="domain" description="TF-B3" evidence="6">
    <location>
        <begin position="29"/>
        <end position="122"/>
    </location>
</feature>
<dbReference type="InterPro" id="IPR003340">
    <property type="entry name" value="B3_DNA-bd"/>
</dbReference>
<reference evidence="7 8" key="1">
    <citation type="journal article" date="2013" name="Genome Biol.">
        <title>The genome sequence of the most widely cultivated cacao type and its use to identify candidate genes regulating pod color.</title>
        <authorList>
            <person name="Motamayor J.C."/>
            <person name="Mockaitis K."/>
            <person name="Schmutz J."/>
            <person name="Haiminen N."/>
            <person name="Iii D.L."/>
            <person name="Cornejo O."/>
            <person name="Findley S.D."/>
            <person name="Zheng P."/>
            <person name="Utro F."/>
            <person name="Royaert S."/>
            <person name="Saski C."/>
            <person name="Jenkins J."/>
            <person name="Podicheti R."/>
            <person name="Zhao M."/>
            <person name="Scheffler B.E."/>
            <person name="Stack J.C."/>
            <person name="Feltus F.A."/>
            <person name="Mustiga G.M."/>
            <person name="Amores F."/>
            <person name="Phillips W."/>
            <person name="Marelli J.P."/>
            <person name="May G.D."/>
            <person name="Shapiro H."/>
            <person name="Ma J."/>
            <person name="Bustamante C.D."/>
            <person name="Schnell R.J."/>
            <person name="Main D."/>
            <person name="Gilbert D."/>
            <person name="Parida L."/>
            <person name="Kuhn D.N."/>
        </authorList>
    </citation>
    <scope>NUCLEOTIDE SEQUENCE [LARGE SCALE GENOMIC DNA]</scope>
    <source>
        <strain evidence="8">cv. Matina 1-6</strain>
    </source>
</reference>
<accession>A0A061DHL1</accession>
<dbReference type="SUPFAM" id="SSF101936">
    <property type="entry name" value="DNA-binding pseudobarrel domain"/>
    <property type="match status" value="2"/>
</dbReference>
<evidence type="ECO:0000259" key="6">
    <source>
        <dbReference type="PROSITE" id="PS50863"/>
    </source>
</evidence>
<dbReference type="eggNOG" id="ENOG502QT0X">
    <property type="taxonomic scope" value="Eukaryota"/>
</dbReference>
<protein>
    <submittedName>
        <fullName evidence="7">DSBA oxidoreductase family protein isoform 1</fullName>
    </submittedName>
</protein>
<evidence type="ECO:0000256" key="3">
    <source>
        <dbReference type="ARBA" id="ARBA00023125"/>
    </source>
</evidence>
<evidence type="ECO:0000313" key="7">
    <source>
        <dbReference type="EMBL" id="EOX91266.1"/>
    </source>
</evidence>
<evidence type="ECO:0000256" key="1">
    <source>
        <dbReference type="ARBA" id="ARBA00004123"/>
    </source>
</evidence>
<name>A0A061DHL1_THECC</name>
<evidence type="ECO:0000256" key="5">
    <source>
        <dbReference type="ARBA" id="ARBA00023242"/>
    </source>
</evidence>
<dbReference type="Pfam" id="PF02362">
    <property type="entry name" value="B3"/>
    <property type="match status" value="2"/>
</dbReference>
<dbReference type="HOGENOM" id="CLU_015069_1_1_1"/>
<dbReference type="GO" id="GO:0005634">
    <property type="term" value="C:nucleus"/>
    <property type="evidence" value="ECO:0007669"/>
    <property type="project" value="UniProtKB-SubCell"/>
</dbReference>
<dbReference type="STRING" id="3641.A0A061DHL1"/>
<dbReference type="PROSITE" id="PS50863">
    <property type="entry name" value="B3"/>
    <property type="match status" value="2"/>
</dbReference>